<dbReference type="STRING" id="42155.A0A0R3QTQ2"/>
<keyword evidence="2" id="KW-1185">Reference proteome</keyword>
<name>A0A0R3QTQ2_9BILA</name>
<dbReference type="WBParaSite" id="BTMF_0001110401-mRNA-1">
    <property type="protein sequence ID" value="BTMF_0001110401-mRNA-1"/>
    <property type="gene ID" value="BTMF_0001110401"/>
</dbReference>
<evidence type="ECO:0000313" key="1">
    <source>
        <dbReference type="EMBL" id="VDO30764.1"/>
    </source>
</evidence>
<dbReference type="EMBL" id="UZAG01016781">
    <property type="protein sequence ID" value="VDO30764.1"/>
    <property type="molecule type" value="Genomic_DNA"/>
</dbReference>
<dbReference type="Proteomes" id="UP000280834">
    <property type="component" value="Unassembled WGS sequence"/>
</dbReference>
<proteinExistence type="predicted"/>
<evidence type="ECO:0000313" key="3">
    <source>
        <dbReference type="WBParaSite" id="BTMF_0001110401-mRNA-1"/>
    </source>
</evidence>
<gene>
    <name evidence="1" type="ORF">BTMF_LOCUS9138</name>
</gene>
<protein>
    <submittedName>
        <fullName evidence="3">Ubiquitin-like domain-containing protein</fullName>
    </submittedName>
</protein>
<accession>A0A0R3QTQ2</accession>
<sequence length="323" mass="36493">MRSYRVASTRTVTLAVQDEDHGIPVHSTMSLSALKLKIDDQLRYMDGCNIGGVLVPVQLTVQSLNAPETRILHSSDRRKTLDELGIDANSHIIINFQSHSCTWNSRLASSDSSPDQTLTSWFEFSFLKNVSFVQSYALSGVANEENELLYFSNEENERGNEENERILPGAVIAENSDHVRFLYTLADIGYAYGNNYLRKSASDVLNQIPPDTMSVTMLKVLVESGQLFNLLPSESSNYVLHLLRVLHSLLLPCNGHFMIEATEFQIFFLTSPSCLAVFSFLEDPQILCRWDEYVCSTIVWWLANIAKFILFVAARLKDNHNDL</sequence>
<reference evidence="3" key="1">
    <citation type="submission" date="2017-02" db="UniProtKB">
        <authorList>
            <consortium name="WormBaseParasite"/>
        </authorList>
    </citation>
    <scope>IDENTIFICATION</scope>
</reference>
<organism evidence="3">
    <name type="scientific">Brugia timori</name>
    <dbReference type="NCBI Taxonomy" id="42155"/>
    <lineage>
        <taxon>Eukaryota</taxon>
        <taxon>Metazoa</taxon>
        <taxon>Ecdysozoa</taxon>
        <taxon>Nematoda</taxon>
        <taxon>Chromadorea</taxon>
        <taxon>Rhabditida</taxon>
        <taxon>Spirurina</taxon>
        <taxon>Spiruromorpha</taxon>
        <taxon>Filarioidea</taxon>
        <taxon>Onchocercidae</taxon>
        <taxon>Brugia</taxon>
    </lineage>
</organism>
<reference evidence="1 2" key="2">
    <citation type="submission" date="2018-11" db="EMBL/GenBank/DDBJ databases">
        <authorList>
            <consortium name="Pathogen Informatics"/>
        </authorList>
    </citation>
    <scope>NUCLEOTIDE SEQUENCE [LARGE SCALE GENOMIC DNA]</scope>
</reference>
<dbReference type="AlphaFoldDB" id="A0A0R3QTQ2"/>
<evidence type="ECO:0000313" key="2">
    <source>
        <dbReference type="Proteomes" id="UP000280834"/>
    </source>
</evidence>